<feature type="DNA-binding region" description="H-T-H motif" evidence="4">
    <location>
        <begin position="51"/>
        <end position="70"/>
    </location>
</feature>
<keyword evidence="1" id="KW-0805">Transcription regulation</keyword>
<dbReference type="InterPro" id="IPR050109">
    <property type="entry name" value="HTH-type_TetR-like_transc_reg"/>
</dbReference>
<dbReference type="Pfam" id="PF02909">
    <property type="entry name" value="TetR_C_1"/>
    <property type="match status" value="1"/>
</dbReference>
<evidence type="ECO:0000256" key="3">
    <source>
        <dbReference type="ARBA" id="ARBA00023163"/>
    </source>
</evidence>
<dbReference type="PANTHER" id="PTHR30055">
    <property type="entry name" value="HTH-TYPE TRANSCRIPTIONAL REGULATOR RUTR"/>
    <property type="match status" value="1"/>
</dbReference>
<dbReference type="PANTHER" id="PTHR30055:SF151">
    <property type="entry name" value="TRANSCRIPTIONAL REGULATORY PROTEIN"/>
    <property type="match status" value="1"/>
</dbReference>
<keyword evidence="2 4" id="KW-0238">DNA-binding</keyword>
<evidence type="ECO:0000256" key="4">
    <source>
        <dbReference type="PROSITE-ProRule" id="PRU00335"/>
    </source>
</evidence>
<dbReference type="InterPro" id="IPR004111">
    <property type="entry name" value="Repressor_TetR_C"/>
</dbReference>
<dbReference type="GO" id="GO:0000976">
    <property type="term" value="F:transcription cis-regulatory region binding"/>
    <property type="evidence" value="ECO:0007669"/>
    <property type="project" value="TreeGrafter"/>
</dbReference>
<gene>
    <name evidence="7" type="ORF">ABWK59_32625</name>
</gene>
<dbReference type="Gene3D" id="1.10.357.10">
    <property type="entry name" value="Tetracycline Repressor, domain 2"/>
    <property type="match status" value="1"/>
</dbReference>
<dbReference type="PROSITE" id="PS50977">
    <property type="entry name" value="HTH_TETR_2"/>
    <property type="match status" value="1"/>
</dbReference>
<dbReference type="KEGG" id="kcm:ABWK59_32625"/>
<evidence type="ECO:0000256" key="5">
    <source>
        <dbReference type="SAM" id="MobiDB-lite"/>
    </source>
</evidence>
<name>A0AAU8K7U4_9ACTN</name>
<dbReference type="EMBL" id="CP159872">
    <property type="protein sequence ID" value="XCM83338.1"/>
    <property type="molecule type" value="Genomic_DNA"/>
</dbReference>
<dbReference type="SUPFAM" id="SSF48498">
    <property type="entry name" value="Tetracyclin repressor-like, C-terminal domain"/>
    <property type="match status" value="1"/>
</dbReference>
<dbReference type="RefSeq" id="WP_354644274.1">
    <property type="nucleotide sequence ID" value="NZ_CP159872.1"/>
</dbReference>
<organism evidence="7">
    <name type="scientific">Kitasatospora camelliae</name>
    <dbReference type="NCBI Taxonomy" id="3156397"/>
    <lineage>
        <taxon>Bacteria</taxon>
        <taxon>Bacillati</taxon>
        <taxon>Actinomycetota</taxon>
        <taxon>Actinomycetes</taxon>
        <taxon>Kitasatosporales</taxon>
        <taxon>Streptomycetaceae</taxon>
        <taxon>Kitasatospora</taxon>
    </lineage>
</organism>
<feature type="domain" description="HTH tetR-type" evidence="6">
    <location>
        <begin position="28"/>
        <end position="88"/>
    </location>
</feature>
<dbReference type="SUPFAM" id="SSF46689">
    <property type="entry name" value="Homeodomain-like"/>
    <property type="match status" value="1"/>
</dbReference>
<dbReference type="PRINTS" id="PR00455">
    <property type="entry name" value="HTHTETR"/>
</dbReference>
<accession>A0AAU8K7U4</accession>
<sequence length="248" mass="26929">MADKPRDPGVSIWVRPPRAPRRGSAPTGLSRDRILRAATDLLDAEGVEAFSMRKLAAALDVTPMSVYWYVDNKDELLELALDTALGEMRVDPLAEDAADGDWREHLRLLVHEYRNCFARHPWAAQLAGRYLAIGPNAVAFNTSAVGTLRRTGLEGERLMAALGLVLQFAYGYALVEAQWLGRVKASGRTEDELGLDIRGIAEQADSWYAENADLQPGDDGMAAARERQFEAGLDLALAGIAAAAAAAR</sequence>
<proteinExistence type="predicted"/>
<dbReference type="InterPro" id="IPR009057">
    <property type="entry name" value="Homeodomain-like_sf"/>
</dbReference>
<dbReference type="Pfam" id="PF00440">
    <property type="entry name" value="TetR_N"/>
    <property type="match status" value="1"/>
</dbReference>
<evidence type="ECO:0000256" key="2">
    <source>
        <dbReference type="ARBA" id="ARBA00023125"/>
    </source>
</evidence>
<evidence type="ECO:0000256" key="1">
    <source>
        <dbReference type="ARBA" id="ARBA00023015"/>
    </source>
</evidence>
<dbReference type="GO" id="GO:0045892">
    <property type="term" value="P:negative regulation of DNA-templated transcription"/>
    <property type="evidence" value="ECO:0007669"/>
    <property type="project" value="InterPro"/>
</dbReference>
<dbReference type="GO" id="GO:0003700">
    <property type="term" value="F:DNA-binding transcription factor activity"/>
    <property type="evidence" value="ECO:0007669"/>
    <property type="project" value="TreeGrafter"/>
</dbReference>
<protein>
    <submittedName>
        <fullName evidence="7">TetR/AcrR family transcriptional regulator</fullName>
    </submittedName>
</protein>
<dbReference type="AlphaFoldDB" id="A0AAU8K7U4"/>
<evidence type="ECO:0000313" key="7">
    <source>
        <dbReference type="EMBL" id="XCM83338.1"/>
    </source>
</evidence>
<keyword evidence="3" id="KW-0804">Transcription</keyword>
<dbReference type="Gene3D" id="1.10.10.60">
    <property type="entry name" value="Homeodomain-like"/>
    <property type="match status" value="1"/>
</dbReference>
<dbReference type="InterPro" id="IPR036271">
    <property type="entry name" value="Tet_transcr_reg_TetR-rel_C_sf"/>
</dbReference>
<feature type="region of interest" description="Disordered" evidence="5">
    <location>
        <begin position="1"/>
        <end position="28"/>
    </location>
</feature>
<evidence type="ECO:0000259" key="6">
    <source>
        <dbReference type="PROSITE" id="PS50977"/>
    </source>
</evidence>
<dbReference type="InterPro" id="IPR001647">
    <property type="entry name" value="HTH_TetR"/>
</dbReference>
<reference evidence="7" key="1">
    <citation type="submission" date="2024-06" db="EMBL/GenBank/DDBJ databases">
        <title>The genome sequences of Kitasatospora sp. strain HUAS MG31.</title>
        <authorList>
            <person name="Mo P."/>
        </authorList>
    </citation>
    <scope>NUCLEOTIDE SEQUENCE</scope>
    <source>
        <strain evidence="7">HUAS MG31</strain>
    </source>
</reference>